<protein>
    <submittedName>
        <fullName evidence="1">Uncharacterized protein</fullName>
    </submittedName>
</protein>
<sequence>MQPDTRCGVRLSLFPRWSLLPANRVSGVVEDPAFGEVGKVPGRGDVVVQDCQAADRAHARIHGRGDVSA</sequence>
<name>A0A0A6UIM9_ACTUT</name>
<evidence type="ECO:0000313" key="2">
    <source>
        <dbReference type="Proteomes" id="UP000054537"/>
    </source>
</evidence>
<gene>
    <name evidence="1" type="ORF">MB27_20140</name>
</gene>
<organism evidence="1 2">
    <name type="scientific">Actinoplanes utahensis</name>
    <dbReference type="NCBI Taxonomy" id="1869"/>
    <lineage>
        <taxon>Bacteria</taxon>
        <taxon>Bacillati</taxon>
        <taxon>Actinomycetota</taxon>
        <taxon>Actinomycetes</taxon>
        <taxon>Micromonosporales</taxon>
        <taxon>Micromonosporaceae</taxon>
        <taxon>Actinoplanes</taxon>
    </lineage>
</organism>
<reference evidence="1 2" key="1">
    <citation type="submission" date="2014-10" db="EMBL/GenBank/DDBJ databases">
        <title>Draft genome sequence of Actinoplanes utahensis NRRL 12052.</title>
        <authorList>
            <person name="Velasco-Bucheli B."/>
            <person name="del Cerro C."/>
            <person name="Hormigo D."/>
            <person name="Garcia J.L."/>
            <person name="Acebal C."/>
            <person name="Arroyo M."/>
            <person name="de la Mata I."/>
        </authorList>
    </citation>
    <scope>NUCLEOTIDE SEQUENCE [LARGE SCALE GENOMIC DNA]</scope>
    <source>
        <strain evidence="1 2">NRRL 12052</strain>
    </source>
</reference>
<keyword evidence="2" id="KW-1185">Reference proteome</keyword>
<accession>A0A0A6UIM9</accession>
<evidence type="ECO:0000313" key="1">
    <source>
        <dbReference type="EMBL" id="KHD75950.1"/>
    </source>
</evidence>
<comment type="caution">
    <text evidence="1">The sequence shown here is derived from an EMBL/GenBank/DDBJ whole genome shotgun (WGS) entry which is preliminary data.</text>
</comment>
<proteinExistence type="predicted"/>
<dbReference type="Proteomes" id="UP000054537">
    <property type="component" value="Unassembled WGS sequence"/>
</dbReference>
<dbReference type="EMBL" id="JRTT01000022">
    <property type="protein sequence ID" value="KHD75950.1"/>
    <property type="molecule type" value="Genomic_DNA"/>
</dbReference>
<dbReference type="AlphaFoldDB" id="A0A0A6UIM9"/>